<evidence type="ECO:0000313" key="3">
    <source>
        <dbReference type="Proteomes" id="UP000249557"/>
    </source>
</evidence>
<proteinExistence type="predicted"/>
<protein>
    <recommendedName>
        <fullName evidence="4">DUF2946 domain-containing protein</fullName>
    </recommendedName>
</protein>
<dbReference type="EMBL" id="QFNK01000024">
    <property type="protein sequence ID" value="PZO88224.1"/>
    <property type="molecule type" value="Genomic_DNA"/>
</dbReference>
<evidence type="ECO:0000256" key="1">
    <source>
        <dbReference type="SAM" id="Phobius"/>
    </source>
</evidence>
<keyword evidence="1" id="KW-0472">Membrane</keyword>
<keyword evidence="1" id="KW-1133">Transmembrane helix</keyword>
<comment type="caution">
    <text evidence="2">The sequence shown here is derived from an EMBL/GenBank/DDBJ whole genome shotgun (WGS) entry which is preliminary data.</text>
</comment>
<gene>
    <name evidence="2" type="ORF">DI626_02230</name>
</gene>
<keyword evidence="1" id="KW-0812">Transmembrane</keyword>
<dbReference type="Proteomes" id="UP000249557">
    <property type="component" value="Unassembled WGS sequence"/>
</dbReference>
<organism evidence="2 3">
    <name type="scientific">Micavibrio aeruginosavorus</name>
    <dbReference type="NCBI Taxonomy" id="349221"/>
    <lineage>
        <taxon>Bacteria</taxon>
        <taxon>Pseudomonadati</taxon>
        <taxon>Bdellovibrionota</taxon>
        <taxon>Bdellovibrionia</taxon>
        <taxon>Bdellovibrionales</taxon>
        <taxon>Pseudobdellovibrionaceae</taxon>
        <taxon>Micavibrio</taxon>
    </lineage>
</organism>
<reference evidence="2 3" key="1">
    <citation type="submission" date="2017-08" db="EMBL/GenBank/DDBJ databases">
        <title>Infants hospitalized years apart are colonized by the same room-sourced microbial strains.</title>
        <authorList>
            <person name="Brooks B."/>
            <person name="Olm M.R."/>
            <person name="Firek B.A."/>
            <person name="Baker R."/>
            <person name="Thomas B.C."/>
            <person name="Morowitz M.J."/>
            <person name="Banfield J.F."/>
        </authorList>
    </citation>
    <scope>NUCLEOTIDE SEQUENCE [LARGE SCALE GENOMIC DNA]</scope>
    <source>
        <strain evidence="2">S2_018_000_R2_104</strain>
    </source>
</reference>
<evidence type="ECO:0008006" key="4">
    <source>
        <dbReference type="Google" id="ProtNLM"/>
    </source>
</evidence>
<evidence type="ECO:0000313" key="2">
    <source>
        <dbReference type="EMBL" id="PZO88224.1"/>
    </source>
</evidence>
<sequence length="175" mass="18740">MGAIVCIKIQPFINMKLFGTINMDLPSVDPRPISKARLLTMYNQTASSVFKQGRAASLILLLLLAAFMGRAWMPAGFMPSMAADGSYELVICSGMGEKTIRVSSDGMPVKNQGAPQSGDGTCAFQLTSLQKIIPLIAFIILPLPETDQHYAAERMSVSASGIESFPYPARGPPAV</sequence>
<accession>A0A2W5A0U7</accession>
<dbReference type="AlphaFoldDB" id="A0A2W5A0U7"/>
<feature type="transmembrane region" description="Helical" evidence="1">
    <location>
        <begin position="55"/>
        <end position="73"/>
    </location>
</feature>
<name>A0A2W5A0U7_9BACT</name>